<dbReference type="CDD" id="cd08002">
    <property type="entry name" value="WGR_PARP3_like"/>
    <property type="match status" value="1"/>
</dbReference>
<dbReference type="PANTHER" id="PTHR10459">
    <property type="entry name" value="DNA LIGASE"/>
    <property type="match status" value="1"/>
</dbReference>
<evidence type="ECO:0000256" key="2">
    <source>
        <dbReference type="ARBA" id="ARBA00022676"/>
    </source>
</evidence>
<dbReference type="PROSITE" id="PS51059">
    <property type="entry name" value="PARP_CATALYTIC"/>
    <property type="match status" value="1"/>
</dbReference>
<dbReference type="SUPFAM" id="SSF56399">
    <property type="entry name" value="ADP-ribosylation"/>
    <property type="match status" value="1"/>
</dbReference>
<dbReference type="Gene3D" id="2.20.140.10">
    <property type="entry name" value="WGR domain"/>
    <property type="match status" value="1"/>
</dbReference>
<feature type="compositionally biased region" description="Basic residues" evidence="9">
    <location>
        <begin position="1"/>
        <end position="19"/>
    </location>
</feature>
<dbReference type="GO" id="GO:0070212">
    <property type="term" value="P:protein poly-ADP-ribosylation"/>
    <property type="evidence" value="ECO:0007669"/>
    <property type="project" value="TreeGrafter"/>
</dbReference>
<feature type="domain" description="PARP alpha-helical" evidence="11">
    <location>
        <begin position="208"/>
        <end position="325"/>
    </location>
</feature>
<dbReference type="PROSITE" id="PS51060">
    <property type="entry name" value="PARP_ALPHA_HD"/>
    <property type="match status" value="1"/>
</dbReference>
<evidence type="ECO:0000259" key="11">
    <source>
        <dbReference type="PROSITE" id="PS51060"/>
    </source>
</evidence>
<reference evidence="13" key="1">
    <citation type="submission" date="2017-11" db="EMBL/GenBank/DDBJ databases">
        <title>The sensing device of the deep-sea amphipod.</title>
        <authorList>
            <person name="Kobayashi H."/>
            <person name="Nagahama T."/>
            <person name="Arai W."/>
            <person name="Sasagawa Y."/>
            <person name="Umeda M."/>
            <person name="Hayashi T."/>
            <person name="Nikaido I."/>
            <person name="Watanabe H."/>
            <person name="Oguri K."/>
            <person name="Kitazato H."/>
            <person name="Fujioka K."/>
            <person name="Kido Y."/>
            <person name="Takami H."/>
        </authorList>
    </citation>
    <scope>NUCLEOTIDE SEQUENCE</scope>
    <source>
        <tissue evidence="13">Whole body</tissue>
    </source>
</reference>
<evidence type="ECO:0000256" key="1">
    <source>
        <dbReference type="ARBA" id="ARBA00004123"/>
    </source>
</evidence>
<dbReference type="GO" id="GO:0003950">
    <property type="term" value="F:NAD+ poly-ADP-ribosyltransferase activity"/>
    <property type="evidence" value="ECO:0007669"/>
    <property type="project" value="UniProtKB-UniRule"/>
</dbReference>
<evidence type="ECO:0000256" key="5">
    <source>
        <dbReference type="ARBA" id="ARBA00023027"/>
    </source>
</evidence>
<keyword evidence="6" id="KW-0539">Nucleus</keyword>
<keyword evidence="2 8" id="KW-0328">Glycosyltransferase</keyword>
<dbReference type="GO" id="GO:1990404">
    <property type="term" value="F:NAD+-protein mono-ADP-ribosyltransferase activity"/>
    <property type="evidence" value="ECO:0007669"/>
    <property type="project" value="TreeGrafter"/>
</dbReference>
<comment type="subcellular location">
    <subcellularLocation>
        <location evidence="1">Nucleus</location>
    </subcellularLocation>
</comment>
<dbReference type="SMART" id="SM00773">
    <property type="entry name" value="WGR"/>
    <property type="match status" value="1"/>
</dbReference>
<dbReference type="EMBL" id="IACT01007545">
    <property type="protein sequence ID" value="LAC26659.1"/>
    <property type="molecule type" value="mRNA"/>
</dbReference>
<dbReference type="Pfam" id="PF00644">
    <property type="entry name" value="PARP"/>
    <property type="match status" value="1"/>
</dbReference>
<dbReference type="GO" id="GO:0006302">
    <property type="term" value="P:double-strand break repair"/>
    <property type="evidence" value="ECO:0007669"/>
    <property type="project" value="TreeGrafter"/>
</dbReference>
<dbReference type="Gene3D" id="3.90.228.10">
    <property type="match status" value="1"/>
</dbReference>
<evidence type="ECO:0000256" key="7">
    <source>
        <dbReference type="ARBA" id="ARBA00024347"/>
    </source>
</evidence>
<evidence type="ECO:0000256" key="8">
    <source>
        <dbReference type="RuleBase" id="RU362114"/>
    </source>
</evidence>
<evidence type="ECO:0000256" key="3">
    <source>
        <dbReference type="ARBA" id="ARBA00022679"/>
    </source>
</evidence>
<evidence type="ECO:0000259" key="10">
    <source>
        <dbReference type="PROSITE" id="PS51059"/>
    </source>
</evidence>
<dbReference type="GO" id="GO:0016779">
    <property type="term" value="F:nucleotidyltransferase activity"/>
    <property type="evidence" value="ECO:0007669"/>
    <property type="project" value="UniProtKB-KW"/>
</dbReference>
<dbReference type="InterPro" id="IPR004102">
    <property type="entry name" value="Poly(ADP-ribose)pol_reg_dom"/>
</dbReference>
<organism evidence="13">
    <name type="scientific">Hirondellea gigas</name>
    <dbReference type="NCBI Taxonomy" id="1518452"/>
    <lineage>
        <taxon>Eukaryota</taxon>
        <taxon>Metazoa</taxon>
        <taxon>Ecdysozoa</taxon>
        <taxon>Arthropoda</taxon>
        <taxon>Crustacea</taxon>
        <taxon>Multicrustacea</taxon>
        <taxon>Malacostraca</taxon>
        <taxon>Eumalacostraca</taxon>
        <taxon>Peracarida</taxon>
        <taxon>Amphipoda</taxon>
        <taxon>Amphilochidea</taxon>
        <taxon>Lysianassida</taxon>
        <taxon>Lysianassidira</taxon>
        <taxon>Lysianassoidea</taxon>
        <taxon>Lysianassidae</taxon>
        <taxon>Hirondellea</taxon>
    </lineage>
</organism>
<evidence type="ECO:0000256" key="9">
    <source>
        <dbReference type="SAM" id="MobiDB-lite"/>
    </source>
</evidence>
<evidence type="ECO:0000313" key="13">
    <source>
        <dbReference type="EMBL" id="LAC26659.1"/>
    </source>
</evidence>
<evidence type="ECO:0000256" key="4">
    <source>
        <dbReference type="ARBA" id="ARBA00022695"/>
    </source>
</evidence>
<proteinExistence type="evidence at transcript level"/>
<protein>
    <recommendedName>
        <fullName evidence="8">Poly [ADP-ribose] polymerase</fullName>
        <shortName evidence="8">PARP</shortName>
        <ecNumber evidence="8">2.4.2.-</ecNumber>
    </recommendedName>
</protein>
<dbReference type="FunFam" id="2.20.140.10:FF:000001">
    <property type="entry name" value="Poly [ADP-ribose] polymerase"/>
    <property type="match status" value="1"/>
</dbReference>
<dbReference type="Gene3D" id="1.20.142.10">
    <property type="entry name" value="Poly(ADP-ribose) polymerase, regulatory domain"/>
    <property type="match status" value="1"/>
</dbReference>
<dbReference type="PANTHER" id="PTHR10459:SF66">
    <property type="entry name" value="PROTEIN MONO-ADP-RIBOSYLTRANSFERASE PARP3"/>
    <property type="match status" value="1"/>
</dbReference>
<name>A0A6A7G868_9CRUS</name>
<dbReference type="Pfam" id="PF05406">
    <property type="entry name" value="WGR"/>
    <property type="match status" value="1"/>
</dbReference>
<accession>A0A6A7G868</accession>
<dbReference type="GO" id="GO:0035861">
    <property type="term" value="C:site of double-strand break"/>
    <property type="evidence" value="ECO:0007669"/>
    <property type="project" value="TreeGrafter"/>
</dbReference>
<keyword evidence="3 8" id="KW-0808">Transferase</keyword>
<dbReference type="InterPro" id="IPR036930">
    <property type="entry name" value="WGR_dom_sf"/>
</dbReference>
<dbReference type="EC" id="2.4.2.-" evidence="8"/>
<dbReference type="CDD" id="cd01437">
    <property type="entry name" value="parp_like"/>
    <property type="match status" value="1"/>
</dbReference>
<dbReference type="InterPro" id="IPR012317">
    <property type="entry name" value="Poly(ADP-ribose)pol_cat_dom"/>
</dbReference>
<keyword evidence="5 8" id="KW-0520">NAD</keyword>
<keyword evidence="4" id="KW-0548">Nucleotidyltransferase</keyword>
<feature type="region of interest" description="Disordered" evidence="9">
    <location>
        <begin position="1"/>
        <end position="33"/>
    </location>
</feature>
<dbReference type="AlphaFoldDB" id="A0A6A7G868"/>
<dbReference type="InterPro" id="IPR008893">
    <property type="entry name" value="WGR_domain"/>
</dbReference>
<dbReference type="SUPFAM" id="SSF47587">
    <property type="entry name" value="Domain of poly(ADP-ribose) polymerase"/>
    <property type="match status" value="1"/>
</dbReference>
<dbReference type="InterPro" id="IPR050800">
    <property type="entry name" value="ARTD/PARP"/>
</dbReference>
<dbReference type="GO" id="GO:0005730">
    <property type="term" value="C:nucleolus"/>
    <property type="evidence" value="ECO:0007669"/>
    <property type="project" value="TreeGrafter"/>
</dbReference>
<sequence>MAPKKRQTAQPKGNKRVKASKTDDDDVGLPRCDSENTQLRKAITAVQDSVKSEPKGTCSTKLDYLFDSELTGVGNSGAKIHEDYACMLNQTDVINNNNKFYLIQLAEYEKEFHVFTRWGRVGETGQNSIACFSEAEEAVSEFTKKFTQKTGNKWQNRDNFAAKPKKYTLLAMDEDDTEEEAVVVKAETSAAGKNLVKKTVVSASGLPPCSLPYRTMITVQLIFSDDMFNGQMTEMNLDVRKMPLGKLSKVQIAKGLDVLIQLEEAVKNSEDKTTLADLTSKFFTLVPHSFGRTRPPLLDNAEVIKQKKDVMITLSDIELTQSLQKHKNEPVPKHPMDEKYESLNCKLELLDSGHDEYQVITSYVKGTTTDQNWKLLDVWCIDREGEEQRFRVNDSISARKLLWHGTSVAVVAAILNSGLRIMPHSGGCVGSGIYFASEHSKSLGYAGCHYGTFAGEKNTGFMFLSEVVLGRSKEIMQIDGSIKKAPAGYDSVVARGRKEPDPKKNTTITFDGRKVTVPVGKPIPQQPFKDSNFGQSEYLVYNEHQVRLRFLLKFSR</sequence>
<feature type="domain" description="WGR" evidence="12">
    <location>
        <begin position="77"/>
        <end position="167"/>
    </location>
</feature>
<comment type="similarity">
    <text evidence="7">Belongs to the ARTD/PARP family.</text>
</comment>
<evidence type="ECO:0000259" key="12">
    <source>
        <dbReference type="PROSITE" id="PS51977"/>
    </source>
</evidence>
<dbReference type="SUPFAM" id="SSF142921">
    <property type="entry name" value="WGR domain-like"/>
    <property type="match status" value="1"/>
</dbReference>
<dbReference type="InterPro" id="IPR036616">
    <property type="entry name" value="Poly(ADP-ribose)pol_reg_dom_sf"/>
</dbReference>
<evidence type="ECO:0000256" key="6">
    <source>
        <dbReference type="ARBA" id="ARBA00023242"/>
    </source>
</evidence>
<feature type="domain" description="PARP catalytic" evidence="10">
    <location>
        <begin position="334"/>
        <end position="556"/>
    </location>
</feature>
<dbReference type="PROSITE" id="PS51977">
    <property type="entry name" value="WGR"/>
    <property type="match status" value="1"/>
</dbReference>
<dbReference type="Pfam" id="PF02877">
    <property type="entry name" value="PARP_reg"/>
    <property type="match status" value="1"/>
</dbReference>